<dbReference type="FunFam" id="1.10.10.790:FF:000001">
    <property type="entry name" value="Splicing factor 3a, subunit 1"/>
    <property type="match status" value="1"/>
</dbReference>
<sequence>MENRIGLIYPPFELRVTIDKTASFVAKNGEEFESRILSEPGNEKFAFINKGNPFYTYYRKRIDDFRNGIFLEDSGPSIPKAIVDINNKKSMQDDSEKEVLMLTSIESAFGFLGGGVIDAEEPRKEQYTVSHPFLSKKDEAIIKITAMYLARNGKEFLVELTNREENNPQFDFLKPGHVLFNYFADLVESYSFCLIPNKNYIREMKKDTEDIQNILRRCYKNHIWKLKKRNENLISMENNEIDLNWITINIIETVDFSDQEELPEPVDFSNLSMIVLDVSLDNVNEDYRKELLEYDDLTQDQVEVFVTESTKEKESNDKENDLEVKIDEFMDEELKNIKIIKNYVRKPKKRGHHTGEISSNTIEKMFKCPITGQLIPSSEISNHMKILLLDPKWKQQKDQLLMRAQQETAFTSSTNIEENLAAFVSKRPDLFGTIEEVVTSNAKNGSNSTENGDSNQNNNKRQRIGLNFMN</sequence>
<proteinExistence type="predicted"/>
<evidence type="ECO:0000256" key="2">
    <source>
        <dbReference type="ARBA" id="ARBA00022664"/>
    </source>
</evidence>
<reference evidence="9 10" key="1">
    <citation type="submission" date="2023-10" db="EMBL/GenBank/DDBJ databases">
        <title>Comparative genomics analysis reveals potential genetic determinants of host preference in Cryptosporidium xiaoi.</title>
        <authorList>
            <person name="Xiao L."/>
            <person name="Li J."/>
        </authorList>
    </citation>
    <scope>NUCLEOTIDE SEQUENCE [LARGE SCALE GENOMIC DNA]</scope>
    <source>
        <strain evidence="9 10">52996</strain>
    </source>
</reference>
<comment type="subcellular location">
    <subcellularLocation>
        <location evidence="1">Nucleus</location>
    </subcellularLocation>
</comment>
<feature type="compositionally biased region" description="Polar residues" evidence="7">
    <location>
        <begin position="441"/>
        <end position="459"/>
    </location>
</feature>
<evidence type="ECO:0000259" key="8">
    <source>
        <dbReference type="PROSITE" id="PS50128"/>
    </source>
</evidence>
<keyword evidence="10" id="KW-1185">Reference proteome</keyword>
<dbReference type="GO" id="GO:0071004">
    <property type="term" value="C:U2-type prespliceosome"/>
    <property type="evidence" value="ECO:0007669"/>
    <property type="project" value="TreeGrafter"/>
</dbReference>
<evidence type="ECO:0000313" key="10">
    <source>
        <dbReference type="Proteomes" id="UP001311799"/>
    </source>
</evidence>
<evidence type="ECO:0000313" key="9">
    <source>
        <dbReference type="EMBL" id="KAK6590430.1"/>
    </source>
</evidence>
<dbReference type="GO" id="GO:0005686">
    <property type="term" value="C:U2 snRNP"/>
    <property type="evidence" value="ECO:0007669"/>
    <property type="project" value="TreeGrafter"/>
</dbReference>
<dbReference type="GO" id="GO:0003723">
    <property type="term" value="F:RNA binding"/>
    <property type="evidence" value="ECO:0007669"/>
    <property type="project" value="InterPro"/>
</dbReference>
<dbReference type="Gene3D" id="1.10.10.790">
    <property type="entry name" value="Surp module"/>
    <property type="match status" value="2"/>
</dbReference>
<dbReference type="Pfam" id="PF12230">
    <property type="entry name" value="PRP21_like_P"/>
    <property type="match status" value="1"/>
</dbReference>
<organism evidence="9 10">
    <name type="scientific">Cryptosporidium xiaoi</name>
    <dbReference type="NCBI Taxonomy" id="659607"/>
    <lineage>
        <taxon>Eukaryota</taxon>
        <taxon>Sar</taxon>
        <taxon>Alveolata</taxon>
        <taxon>Apicomplexa</taxon>
        <taxon>Conoidasida</taxon>
        <taxon>Coccidia</taxon>
        <taxon>Eucoccidiorida</taxon>
        <taxon>Eimeriorina</taxon>
        <taxon>Cryptosporidiidae</taxon>
        <taxon>Cryptosporidium</taxon>
    </lineage>
</organism>
<keyword evidence="2" id="KW-0507">mRNA processing</keyword>
<dbReference type="GO" id="GO:0000381">
    <property type="term" value="P:regulation of alternative mRNA splicing, via spliceosome"/>
    <property type="evidence" value="ECO:0007669"/>
    <property type="project" value="TreeGrafter"/>
</dbReference>
<dbReference type="Pfam" id="PF01805">
    <property type="entry name" value="Surp"/>
    <property type="match status" value="2"/>
</dbReference>
<feature type="region of interest" description="Disordered" evidence="7">
    <location>
        <begin position="441"/>
        <end position="470"/>
    </location>
</feature>
<evidence type="ECO:0000256" key="5">
    <source>
        <dbReference type="ARBA" id="ARBA00023187"/>
    </source>
</evidence>
<keyword evidence="4" id="KW-0677">Repeat</keyword>
<dbReference type="SMART" id="SM00648">
    <property type="entry name" value="SWAP"/>
    <property type="match status" value="2"/>
</dbReference>
<dbReference type="InterPro" id="IPR000061">
    <property type="entry name" value="Surp"/>
</dbReference>
<keyword evidence="5" id="KW-0508">mRNA splicing</keyword>
<feature type="domain" description="SURP motif" evidence="8">
    <location>
        <begin position="141"/>
        <end position="183"/>
    </location>
</feature>
<keyword evidence="3" id="KW-0747">Spliceosome</keyword>
<dbReference type="SUPFAM" id="SSF109905">
    <property type="entry name" value="Surp module (SWAP domain)"/>
    <property type="match status" value="2"/>
</dbReference>
<dbReference type="InterPro" id="IPR022030">
    <property type="entry name" value="SF3A1_dom"/>
</dbReference>
<dbReference type="PANTHER" id="PTHR15316">
    <property type="entry name" value="SPLICEOSOME ASSOCIATED PROTEIN 114/SWAP SPLICING FACTOR-RELATED"/>
    <property type="match status" value="1"/>
</dbReference>
<evidence type="ECO:0000256" key="1">
    <source>
        <dbReference type="ARBA" id="ARBA00004123"/>
    </source>
</evidence>
<evidence type="ECO:0000256" key="4">
    <source>
        <dbReference type="ARBA" id="ARBA00022737"/>
    </source>
</evidence>
<dbReference type="FunFam" id="1.10.10.790:FF:000002">
    <property type="entry name" value="Splicing factor 3A subunit 1"/>
    <property type="match status" value="1"/>
</dbReference>
<dbReference type="EMBL" id="JAWDEY010000006">
    <property type="protein sequence ID" value="KAK6590430.1"/>
    <property type="molecule type" value="Genomic_DNA"/>
</dbReference>
<evidence type="ECO:0000256" key="7">
    <source>
        <dbReference type="SAM" id="MobiDB-lite"/>
    </source>
</evidence>
<dbReference type="InterPro" id="IPR045146">
    <property type="entry name" value="SF3A1"/>
</dbReference>
<dbReference type="GO" id="GO:0045292">
    <property type="term" value="P:mRNA cis splicing, via spliceosome"/>
    <property type="evidence" value="ECO:0007669"/>
    <property type="project" value="InterPro"/>
</dbReference>
<evidence type="ECO:0000256" key="3">
    <source>
        <dbReference type="ARBA" id="ARBA00022728"/>
    </source>
</evidence>
<dbReference type="Proteomes" id="UP001311799">
    <property type="component" value="Unassembled WGS sequence"/>
</dbReference>
<dbReference type="InterPro" id="IPR035967">
    <property type="entry name" value="SWAP/Surp_sf"/>
</dbReference>
<evidence type="ECO:0000256" key="6">
    <source>
        <dbReference type="ARBA" id="ARBA00023242"/>
    </source>
</evidence>
<dbReference type="AlphaFoldDB" id="A0AAV9Y094"/>
<comment type="caution">
    <text evidence="9">The sequence shown here is derived from an EMBL/GenBank/DDBJ whole genome shotgun (WGS) entry which is preliminary data.</text>
</comment>
<dbReference type="PANTHER" id="PTHR15316:SF1">
    <property type="entry name" value="SPLICING FACTOR 3A SUBUNIT 1"/>
    <property type="match status" value="1"/>
</dbReference>
<keyword evidence="6" id="KW-0539">Nucleus</keyword>
<protein>
    <submittedName>
        <fullName evidence="9">Pre-mRNA splicing factor 2xSWAP domain</fullName>
    </submittedName>
</protein>
<dbReference type="GO" id="GO:0071013">
    <property type="term" value="C:catalytic step 2 spliceosome"/>
    <property type="evidence" value="ECO:0007669"/>
    <property type="project" value="TreeGrafter"/>
</dbReference>
<feature type="domain" description="SURP motif" evidence="8">
    <location>
        <begin position="17"/>
        <end position="58"/>
    </location>
</feature>
<gene>
    <name evidence="9" type="ORF">RS030_152281</name>
</gene>
<name>A0AAV9Y094_9CRYT</name>
<accession>A0AAV9Y094</accession>
<dbReference type="PROSITE" id="PS50128">
    <property type="entry name" value="SURP"/>
    <property type="match status" value="2"/>
</dbReference>